<feature type="transmembrane region" description="Helical" evidence="1">
    <location>
        <begin position="136"/>
        <end position="157"/>
    </location>
</feature>
<keyword evidence="1" id="KW-0812">Transmembrane</keyword>
<keyword evidence="1" id="KW-0472">Membrane</keyword>
<feature type="transmembrane region" description="Helical" evidence="1">
    <location>
        <begin position="188"/>
        <end position="206"/>
    </location>
</feature>
<keyword evidence="1" id="KW-1133">Transmembrane helix</keyword>
<dbReference type="AlphaFoldDB" id="A0A8J3NKY9"/>
<evidence type="ECO:0000313" key="2">
    <source>
        <dbReference type="EMBL" id="GIF84955.1"/>
    </source>
</evidence>
<accession>A0A8J3NKY9</accession>
<feature type="transmembrane region" description="Helical" evidence="1">
    <location>
        <begin position="59"/>
        <end position="78"/>
    </location>
</feature>
<sequence length="248" mass="25071">MIALCAAAYTLVVLLVPSGPAVFADHWASLYGPGHWALWAILTGSGLILLAGRPALAGAAATAGVLATVQLGGTGIWAVRHWEPFTGMGGRGEPLLGILRPLAAGLAVACAAAVVACALAVLRTGAWQPAAGPRRWLPVGAGALLAAGFPVALLGGLTPITLLGTYGLLFSLPWGLAVAATGLLRRDAAISAGVMATVGPLAVAGWNLAWDVFYGGGWQWYLLPLLAAALLAAVATALPMRRARPARP</sequence>
<feature type="transmembrane region" description="Helical" evidence="1">
    <location>
        <begin position="163"/>
        <end position="181"/>
    </location>
</feature>
<comment type="caution">
    <text evidence="2">The sequence shown here is derived from an EMBL/GenBank/DDBJ whole genome shotgun (WGS) entry which is preliminary data.</text>
</comment>
<feature type="transmembrane region" description="Helical" evidence="1">
    <location>
        <begin position="34"/>
        <end position="52"/>
    </location>
</feature>
<keyword evidence="3" id="KW-1185">Reference proteome</keyword>
<name>A0A8J3NKY9_9ACTN</name>
<evidence type="ECO:0000256" key="1">
    <source>
        <dbReference type="SAM" id="Phobius"/>
    </source>
</evidence>
<feature type="transmembrane region" description="Helical" evidence="1">
    <location>
        <begin position="98"/>
        <end position="124"/>
    </location>
</feature>
<protein>
    <submittedName>
        <fullName evidence="2">Uncharacterized protein</fullName>
    </submittedName>
</protein>
<gene>
    <name evidence="2" type="ORF">Cba03nite_63040</name>
</gene>
<evidence type="ECO:0000313" key="3">
    <source>
        <dbReference type="Proteomes" id="UP000601223"/>
    </source>
</evidence>
<dbReference type="RefSeq" id="WP_376819006.1">
    <property type="nucleotide sequence ID" value="NZ_JBHTGC010000001.1"/>
</dbReference>
<proteinExistence type="predicted"/>
<reference evidence="2 3" key="1">
    <citation type="submission" date="2021-01" db="EMBL/GenBank/DDBJ databases">
        <title>Whole genome shotgun sequence of Catellatospora bangladeshensis NBRC 107357.</title>
        <authorList>
            <person name="Komaki H."/>
            <person name="Tamura T."/>
        </authorList>
    </citation>
    <scope>NUCLEOTIDE SEQUENCE [LARGE SCALE GENOMIC DNA]</scope>
    <source>
        <strain evidence="2 3">NBRC 107357</strain>
    </source>
</reference>
<dbReference type="EMBL" id="BONF01000042">
    <property type="protein sequence ID" value="GIF84955.1"/>
    <property type="molecule type" value="Genomic_DNA"/>
</dbReference>
<feature type="transmembrane region" description="Helical" evidence="1">
    <location>
        <begin position="218"/>
        <end position="238"/>
    </location>
</feature>
<organism evidence="2 3">
    <name type="scientific">Catellatospora bangladeshensis</name>
    <dbReference type="NCBI Taxonomy" id="310355"/>
    <lineage>
        <taxon>Bacteria</taxon>
        <taxon>Bacillati</taxon>
        <taxon>Actinomycetota</taxon>
        <taxon>Actinomycetes</taxon>
        <taxon>Micromonosporales</taxon>
        <taxon>Micromonosporaceae</taxon>
        <taxon>Catellatospora</taxon>
    </lineage>
</organism>
<dbReference type="Proteomes" id="UP000601223">
    <property type="component" value="Unassembled WGS sequence"/>
</dbReference>